<dbReference type="InterPro" id="IPR050707">
    <property type="entry name" value="HTH_MetabolicPath_Reg"/>
</dbReference>
<gene>
    <name evidence="2" type="ORF">U6N30_06140</name>
</gene>
<dbReference type="Pfam" id="PF01614">
    <property type="entry name" value="IclR_C"/>
    <property type="match status" value="1"/>
</dbReference>
<dbReference type="EMBL" id="CP141261">
    <property type="protein sequence ID" value="WRL65242.1"/>
    <property type="molecule type" value="Genomic_DNA"/>
</dbReference>
<protein>
    <submittedName>
        <fullName evidence="2">IclR family transcriptional regulator C-terminal domain-containing protein</fullName>
    </submittedName>
</protein>
<dbReference type="InterPro" id="IPR014757">
    <property type="entry name" value="Tscrpt_reg_IclR_C"/>
</dbReference>
<evidence type="ECO:0000259" key="1">
    <source>
        <dbReference type="PROSITE" id="PS51078"/>
    </source>
</evidence>
<proteinExistence type="predicted"/>
<dbReference type="Gene3D" id="3.30.450.40">
    <property type="match status" value="1"/>
</dbReference>
<keyword evidence="3" id="KW-1185">Reference proteome</keyword>
<dbReference type="PANTHER" id="PTHR30136:SF34">
    <property type="entry name" value="TRANSCRIPTIONAL REGULATOR"/>
    <property type="match status" value="1"/>
</dbReference>
<organism evidence="2 3">
    <name type="scientific">Blastococcus brunescens</name>
    <dbReference type="NCBI Taxonomy" id="1564165"/>
    <lineage>
        <taxon>Bacteria</taxon>
        <taxon>Bacillati</taxon>
        <taxon>Actinomycetota</taxon>
        <taxon>Actinomycetes</taxon>
        <taxon>Geodermatophilales</taxon>
        <taxon>Geodermatophilaceae</taxon>
        <taxon>Blastococcus</taxon>
    </lineage>
</organism>
<dbReference type="PANTHER" id="PTHR30136">
    <property type="entry name" value="HELIX-TURN-HELIX TRANSCRIPTIONAL REGULATOR, ICLR FAMILY"/>
    <property type="match status" value="1"/>
</dbReference>
<dbReference type="Proteomes" id="UP001324287">
    <property type="component" value="Chromosome"/>
</dbReference>
<evidence type="ECO:0000313" key="3">
    <source>
        <dbReference type="Proteomes" id="UP001324287"/>
    </source>
</evidence>
<dbReference type="PROSITE" id="PS51078">
    <property type="entry name" value="ICLR_ED"/>
    <property type="match status" value="1"/>
</dbReference>
<feature type="domain" description="IclR-ED" evidence="1">
    <location>
        <begin position="1"/>
        <end position="146"/>
    </location>
</feature>
<dbReference type="InterPro" id="IPR029016">
    <property type="entry name" value="GAF-like_dom_sf"/>
</dbReference>
<dbReference type="SUPFAM" id="SSF55781">
    <property type="entry name" value="GAF domain-like"/>
    <property type="match status" value="1"/>
</dbReference>
<accession>A0ABZ1B354</accession>
<name>A0ABZ1B354_9ACTN</name>
<sequence>MLESDEAVFVARADAQRIVSAGVRLGARLPAHASATGRVLLAGLPDDQVDAVLERADLRASTPNTLTSVAEIRERVRRARTEQMAYTDEELELGMRTMAVPVRDSQGRVRAAMSVAAFTARISLPAMKATFAPILREHAERLGRML</sequence>
<evidence type="ECO:0000313" key="2">
    <source>
        <dbReference type="EMBL" id="WRL65242.1"/>
    </source>
</evidence>
<reference evidence="2 3" key="1">
    <citation type="submission" date="2023-12" db="EMBL/GenBank/DDBJ databases">
        <title>Blastococcus brunescens sp. nov., an actonobacterium isolated from sandstone collected in sahara desert.</title>
        <authorList>
            <person name="Gtari M."/>
            <person name="Ghodhbane F."/>
        </authorList>
    </citation>
    <scope>NUCLEOTIDE SEQUENCE [LARGE SCALE GENOMIC DNA]</scope>
    <source>
        <strain evidence="2 3">BMG 8361</strain>
    </source>
</reference>